<gene>
    <name evidence="15" type="ORF">SAMN02745223_02197</name>
</gene>
<dbReference type="Pfam" id="PF00005">
    <property type="entry name" value="ABC_tran"/>
    <property type="match status" value="1"/>
</dbReference>
<dbReference type="Gene3D" id="1.20.1560.10">
    <property type="entry name" value="ABC transporter type 1, transmembrane domain"/>
    <property type="match status" value="1"/>
</dbReference>
<evidence type="ECO:0000256" key="11">
    <source>
        <dbReference type="SAM" id="Phobius"/>
    </source>
</evidence>
<evidence type="ECO:0000259" key="12">
    <source>
        <dbReference type="PROSITE" id="PS50893"/>
    </source>
</evidence>
<dbReference type="CDD" id="cd18587">
    <property type="entry name" value="ABC_6TM_LapB_like"/>
    <property type="match status" value="1"/>
</dbReference>
<dbReference type="PROSITE" id="PS50929">
    <property type="entry name" value="ABC_TM1F"/>
    <property type="match status" value="1"/>
</dbReference>
<feature type="transmembrane region" description="Helical" evidence="11">
    <location>
        <begin position="422"/>
        <end position="444"/>
    </location>
</feature>
<dbReference type="Gene3D" id="3.90.70.10">
    <property type="entry name" value="Cysteine proteinases"/>
    <property type="match status" value="1"/>
</dbReference>
<dbReference type="InterPro" id="IPR005074">
    <property type="entry name" value="Peptidase_C39"/>
</dbReference>
<dbReference type="EMBL" id="FQVC01000006">
    <property type="protein sequence ID" value="SHF28011.1"/>
    <property type="molecule type" value="Genomic_DNA"/>
</dbReference>
<dbReference type="SUPFAM" id="SSF52540">
    <property type="entry name" value="P-loop containing nucleoside triphosphate hydrolases"/>
    <property type="match status" value="1"/>
</dbReference>
<dbReference type="PROSITE" id="PS00211">
    <property type="entry name" value="ABC_TRANSPORTER_1"/>
    <property type="match status" value="1"/>
</dbReference>
<dbReference type="PANTHER" id="PTHR43394">
    <property type="entry name" value="ATP-DEPENDENT PERMEASE MDL1, MITOCHONDRIAL"/>
    <property type="match status" value="1"/>
</dbReference>
<evidence type="ECO:0000256" key="4">
    <source>
        <dbReference type="ARBA" id="ARBA00022475"/>
    </source>
</evidence>
<evidence type="ECO:0000256" key="10">
    <source>
        <dbReference type="ARBA" id="ARBA00023136"/>
    </source>
</evidence>
<keyword evidence="8 15" id="KW-0067">ATP-binding</keyword>
<feature type="transmembrane region" description="Helical" evidence="11">
    <location>
        <begin position="199"/>
        <end position="221"/>
    </location>
</feature>
<dbReference type="InterPro" id="IPR036640">
    <property type="entry name" value="ABC1_TM_sf"/>
</dbReference>
<dbReference type="GO" id="GO:0005524">
    <property type="term" value="F:ATP binding"/>
    <property type="evidence" value="ECO:0007669"/>
    <property type="project" value="UniProtKB-KW"/>
</dbReference>
<comment type="similarity">
    <text evidence="2">Belongs to the ABC transporter superfamily.</text>
</comment>
<evidence type="ECO:0000259" key="14">
    <source>
        <dbReference type="PROSITE" id="PS50990"/>
    </source>
</evidence>
<dbReference type="RefSeq" id="WP_052950766.1">
    <property type="nucleotide sequence ID" value="NZ_FQVC01000006.1"/>
</dbReference>
<comment type="subcellular location">
    <subcellularLocation>
        <location evidence="1">Cell membrane</location>
        <topology evidence="1">Multi-pass membrane protein</topology>
    </subcellularLocation>
</comment>
<protein>
    <submittedName>
        <fullName evidence="15">ATP-binding cassette, subfamily C, LapB</fullName>
    </submittedName>
</protein>
<keyword evidence="3" id="KW-0813">Transport</keyword>
<dbReference type="PANTHER" id="PTHR43394:SF1">
    <property type="entry name" value="ATP-BINDING CASSETTE SUB-FAMILY B MEMBER 10, MITOCHONDRIAL"/>
    <property type="match status" value="1"/>
</dbReference>
<feature type="transmembrane region" description="Helical" evidence="11">
    <location>
        <begin position="387"/>
        <end position="410"/>
    </location>
</feature>
<dbReference type="Gene3D" id="3.40.50.300">
    <property type="entry name" value="P-loop containing nucleotide triphosphate hydrolases"/>
    <property type="match status" value="1"/>
</dbReference>
<dbReference type="Proteomes" id="UP000184533">
    <property type="component" value="Unassembled WGS sequence"/>
</dbReference>
<dbReference type="PROSITE" id="PS50893">
    <property type="entry name" value="ABC_TRANSPORTER_2"/>
    <property type="match status" value="1"/>
</dbReference>
<evidence type="ECO:0000313" key="16">
    <source>
        <dbReference type="Proteomes" id="UP000184533"/>
    </source>
</evidence>
<dbReference type="GO" id="GO:0005886">
    <property type="term" value="C:plasma membrane"/>
    <property type="evidence" value="ECO:0007669"/>
    <property type="project" value="UniProtKB-SubCell"/>
</dbReference>
<sequence>MDAASTPDAVAQDEHSTDIILDCVRYLARAWRKSDSPALLTAGLPLTDGRLAPDQIDAAFGRIGVNVRRRHVEPARLKEFDFPALIFSDTRPPLVLLARAGRRAFRAYDPVLQAEVVIDGRAIRSKHSQQLLLVSPNYEAVQESSGRRFARQGHWFWSAVAGHTRSIWYVLLSAAFINLFALAFPLFTMNVYDRVLPNAAQTTLWVLAIGVTAVVIFDTLLKLARSAVIEYVGRSIDFRLSSALFDRVLNTPMATRPESTGAFVSRIGQYEVLREFVAASTLVMFVDVLFLGIFAYIITLLIGWLVVFPLAAGAIAIVVTLVVGTMSGRAVKAALSEASARNSVLVEALTAVQTVKASRAEGQLLRRWDAAVLASSRTQDRIRKLQAVASNTTAALSQLSLVGIIVGGSYQFASGEVTTGAIIAAMMLSNRLIAPIGMIASTLLRARTAVEAYHTIDTIMKLPDERPSQHNPIQRVVTSGKLSFNKVRFAYPGAKVFVLDGISFSVQPGEKIGIIGRIGSGKTTIGRLLVNFHSASEGEIMVDGIDIAQYHPDDLRRAVGFVVQDPEIFNGTVRDNILMSDPTASEERLLNAARKAGVEEFVSRHPQGYDMPVGERGMLLSGGQRQALALARAMLVEPKVMFLDEPSSSMDLATERQLIQHLENSLTPEQTVLIATHRFSLLSLVTRLMVLDNGRLIADGPKDAVLAQLRARGESG</sequence>
<reference evidence="15 16" key="1">
    <citation type="submission" date="2016-11" db="EMBL/GenBank/DDBJ databases">
        <authorList>
            <person name="Jaros S."/>
            <person name="Januszkiewicz K."/>
            <person name="Wedrychowicz H."/>
        </authorList>
    </citation>
    <scope>NUCLEOTIDE SEQUENCE [LARGE SCALE GENOMIC DNA]</scope>
    <source>
        <strain evidence="15 16">DSM 17137</strain>
    </source>
</reference>
<feature type="domain" description="Peptidase C39" evidence="14">
    <location>
        <begin position="12"/>
        <end position="134"/>
    </location>
</feature>
<accession>A0A1M5ACF0</accession>
<dbReference type="GO" id="GO:0016887">
    <property type="term" value="F:ATP hydrolysis activity"/>
    <property type="evidence" value="ECO:0007669"/>
    <property type="project" value="InterPro"/>
</dbReference>
<evidence type="ECO:0000256" key="6">
    <source>
        <dbReference type="ARBA" id="ARBA00022741"/>
    </source>
</evidence>
<evidence type="ECO:0000256" key="9">
    <source>
        <dbReference type="ARBA" id="ARBA00022989"/>
    </source>
</evidence>
<evidence type="ECO:0000313" key="15">
    <source>
        <dbReference type="EMBL" id="SHF28011.1"/>
    </source>
</evidence>
<evidence type="ECO:0000256" key="1">
    <source>
        <dbReference type="ARBA" id="ARBA00004651"/>
    </source>
</evidence>
<dbReference type="GO" id="GO:0006508">
    <property type="term" value="P:proteolysis"/>
    <property type="evidence" value="ECO:0007669"/>
    <property type="project" value="InterPro"/>
</dbReference>
<feature type="domain" description="ABC transmembrane type-1" evidence="13">
    <location>
        <begin position="170"/>
        <end position="448"/>
    </location>
</feature>
<feature type="transmembrane region" description="Helical" evidence="11">
    <location>
        <begin position="167"/>
        <end position="187"/>
    </location>
</feature>
<name>A0A1M5ACF0_9HYPH</name>
<evidence type="ECO:0000256" key="3">
    <source>
        <dbReference type="ARBA" id="ARBA00022448"/>
    </source>
</evidence>
<dbReference type="FunFam" id="3.40.50.300:FF:000299">
    <property type="entry name" value="ABC transporter ATP-binding protein/permease"/>
    <property type="match status" value="1"/>
</dbReference>
<keyword evidence="4" id="KW-1003">Cell membrane</keyword>
<dbReference type="InterPro" id="IPR039421">
    <property type="entry name" value="Type_1_exporter"/>
</dbReference>
<dbReference type="OrthoDB" id="9787557at2"/>
<evidence type="ECO:0000256" key="5">
    <source>
        <dbReference type="ARBA" id="ARBA00022692"/>
    </source>
</evidence>
<dbReference type="NCBIfam" id="TIGR03375">
    <property type="entry name" value="type_I_sec_LssB"/>
    <property type="match status" value="1"/>
</dbReference>
<feature type="transmembrane region" description="Helical" evidence="11">
    <location>
        <begin position="276"/>
        <end position="298"/>
    </location>
</feature>
<dbReference type="InterPro" id="IPR017750">
    <property type="entry name" value="ATPase_T1SS"/>
</dbReference>
<evidence type="ECO:0000256" key="2">
    <source>
        <dbReference type="ARBA" id="ARBA00005417"/>
    </source>
</evidence>
<keyword evidence="10 11" id="KW-0472">Membrane</keyword>
<organism evidence="15 16">
    <name type="scientific">Devosia limi DSM 17137</name>
    <dbReference type="NCBI Taxonomy" id="1121477"/>
    <lineage>
        <taxon>Bacteria</taxon>
        <taxon>Pseudomonadati</taxon>
        <taxon>Pseudomonadota</taxon>
        <taxon>Alphaproteobacteria</taxon>
        <taxon>Hyphomicrobiales</taxon>
        <taxon>Devosiaceae</taxon>
        <taxon>Devosia</taxon>
    </lineage>
</organism>
<keyword evidence="6" id="KW-0547">Nucleotide-binding</keyword>
<dbReference type="InterPro" id="IPR017871">
    <property type="entry name" value="ABC_transporter-like_CS"/>
</dbReference>
<keyword evidence="5 11" id="KW-0812">Transmembrane</keyword>
<proteinExistence type="inferred from homology"/>
<dbReference type="GO" id="GO:0008233">
    <property type="term" value="F:peptidase activity"/>
    <property type="evidence" value="ECO:0007669"/>
    <property type="project" value="InterPro"/>
</dbReference>
<evidence type="ECO:0000256" key="8">
    <source>
        <dbReference type="ARBA" id="ARBA00022840"/>
    </source>
</evidence>
<dbReference type="InterPro" id="IPR003439">
    <property type="entry name" value="ABC_transporter-like_ATP-bd"/>
</dbReference>
<feature type="transmembrane region" description="Helical" evidence="11">
    <location>
        <begin position="304"/>
        <end position="323"/>
    </location>
</feature>
<dbReference type="InterPro" id="IPR003593">
    <property type="entry name" value="AAA+_ATPase"/>
</dbReference>
<dbReference type="InterPro" id="IPR011527">
    <property type="entry name" value="ABC1_TM_dom"/>
</dbReference>
<keyword evidence="9 11" id="KW-1133">Transmembrane helix</keyword>
<dbReference type="Pfam" id="PF00664">
    <property type="entry name" value="ABC_membrane"/>
    <property type="match status" value="1"/>
</dbReference>
<evidence type="ECO:0000259" key="13">
    <source>
        <dbReference type="PROSITE" id="PS50929"/>
    </source>
</evidence>
<feature type="domain" description="ABC transporter" evidence="12">
    <location>
        <begin position="482"/>
        <end position="715"/>
    </location>
</feature>
<keyword evidence="7" id="KW-0378">Hydrolase</keyword>
<dbReference type="PROSITE" id="PS50990">
    <property type="entry name" value="PEPTIDASE_C39"/>
    <property type="match status" value="1"/>
</dbReference>
<dbReference type="GO" id="GO:0015421">
    <property type="term" value="F:ABC-type oligopeptide transporter activity"/>
    <property type="evidence" value="ECO:0007669"/>
    <property type="project" value="TreeGrafter"/>
</dbReference>
<evidence type="ECO:0000256" key="7">
    <source>
        <dbReference type="ARBA" id="ARBA00022801"/>
    </source>
</evidence>
<dbReference type="SMART" id="SM00382">
    <property type="entry name" value="AAA"/>
    <property type="match status" value="1"/>
</dbReference>
<dbReference type="SUPFAM" id="SSF90123">
    <property type="entry name" value="ABC transporter transmembrane region"/>
    <property type="match status" value="1"/>
</dbReference>
<dbReference type="AlphaFoldDB" id="A0A1M5ACF0"/>
<dbReference type="InterPro" id="IPR027417">
    <property type="entry name" value="P-loop_NTPase"/>
</dbReference>